<gene>
    <name evidence="3" type="ORF">PAUR_a2642</name>
</gene>
<feature type="coiled-coil region" evidence="1">
    <location>
        <begin position="39"/>
        <end position="66"/>
    </location>
</feature>
<keyword evidence="4" id="KW-1185">Reference proteome</keyword>
<name>A0ABR9EDR3_9GAMM</name>
<dbReference type="Proteomes" id="UP000615755">
    <property type="component" value="Unassembled WGS sequence"/>
</dbReference>
<comment type="caution">
    <text evidence="3">The sequence shown here is derived from an EMBL/GenBank/DDBJ whole genome shotgun (WGS) entry which is preliminary data.</text>
</comment>
<keyword evidence="2" id="KW-0812">Transmembrane</keyword>
<protein>
    <recommendedName>
        <fullName evidence="5">Orphan protein</fullName>
    </recommendedName>
</protein>
<feature type="transmembrane region" description="Helical" evidence="2">
    <location>
        <begin position="181"/>
        <end position="198"/>
    </location>
</feature>
<evidence type="ECO:0000256" key="1">
    <source>
        <dbReference type="SAM" id="Coils"/>
    </source>
</evidence>
<keyword evidence="1" id="KW-0175">Coiled coil</keyword>
<keyword evidence="2" id="KW-0472">Membrane</keyword>
<evidence type="ECO:0000313" key="4">
    <source>
        <dbReference type="Proteomes" id="UP000615755"/>
    </source>
</evidence>
<evidence type="ECO:0008006" key="5">
    <source>
        <dbReference type="Google" id="ProtNLM"/>
    </source>
</evidence>
<reference evidence="3 4" key="1">
    <citation type="submission" date="2015-03" db="EMBL/GenBank/DDBJ databases">
        <title>Genome sequence of Pseudoalteromonas aurantia.</title>
        <authorList>
            <person name="Xie B.-B."/>
            <person name="Rong J.-C."/>
            <person name="Qin Q.-L."/>
            <person name="Zhang Y.-Z."/>
        </authorList>
    </citation>
    <scope>NUCLEOTIDE SEQUENCE [LARGE SCALE GENOMIC DNA]</scope>
    <source>
        <strain evidence="3 4">208</strain>
    </source>
</reference>
<organism evidence="3 4">
    <name type="scientific">Pseudoalteromonas aurantia 208</name>
    <dbReference type="NCBI Taxonomy" id="1314867"/>
    <lineage>
        <taxon>Bacteria</taxon>
        <taxon>Pseudomonadati</taxon>
        <taxon>Pseudomonadota</taxon>
        <taxon>Gammaproteobacteria</taxon>
        <taxon>Alteromonadales</taxon>
        <taxon>Pseudoalteromonadaceae</taxon>
        <taxon>Pseudoalteromonas</taxon>
    </lineage>
</organism>
<keyword evidence="2" id="KW-1133">Transmembrane helix</keyword>
<evidence type="ECO:0000313" key="3">
    <source>
        <dbReference type="EMBL" id="MBE0368912.1"/>
    </source>
</evidence>
<accession>A0ABR9EDR3</accession>
<proteinExistence type="predicted"/>
<dbReference type="EMBL" id="AQGV01000012">
    <property type="protein sequence ID" value="MBE0368912.1"/>
    <property type="molecule type" value="Genomic_DNA"/>
</dbReference>
<evidence type="ECO:0000256" key="2">
    <source>
        <dbReference type="SAM" id="Phobius"/>
    </source>
</evidence>
<sequence length="199" mass="23693">MKPNMNVTPLPILHPEETSTKKRIMAVITRGIFKNDTQLNELRRENHQLRRRLRKYKSLCRRFSNKLQRLKISSSIKITTLSSANKRVARHVSRLQTLSIRLIRQRALSNSHIEQQQLTLQNAERNLIAQTNTLHSYTLSYKQLQYQYDLHTRKLENNHQHTQKLSEHNQQLLKRVKRLQYFNIMLIFCIICLSNTALL</sequence>
<dbReference type="RefSeq" id="WP_192508124.1">
    <property type="nucleotide sequence ID" value="NZ_AQGV01000012.1"/>
</dbReference>